<reference evidence="3" key="1">
    <citation type="submission" date="2020-11" db="EMBL/GenBank/DDBJ databases">
        <authorList>
            <consortium name="DOE Joint Genome Institute"/>
            <person name="Ahrendt S."/>
            <person name="Riley R."/>
            <person name="Andreopoulos W."/>
            <person name="Labutti K."/>
            <person name="Pangilinan J."/>
            <person name="Ruiz-Duenas F.J."/>
            <person name="Barrasa J.M."/>
            <person name="Sanchez-Garcia M."/>
            <person name="Camarero S."/>
            <person name="Miyauchi S."/>
            <person name="Serrano A."/>
            <person name="Linde D."/>
            <person name="Babiker R."/>
            <person name="Drula E."/>
            <person name="Ayuso-Fernandez I."/>
            <person name="Pacheco R."/>
            <person name="Padilla G."/>
            <person name="Ferreira P."/>
            <person name="Barriuso J."/>
            <person name="Kellner H."/>
            <person name="Castanera R."/>
            <person name="Alfaro M."/>
            <person name="Ramirez L."/>
            <person name="Pisabarro A.G."/>
            <person name="Kuo A."/>
            <person name="Tritt A."/>
            <person name="Lipzen A."/>
            <person name="He G."/>
            <person name="Yan M."/>
            <person name="Ng V."/>
            <person name="Cullen D."/>
            <person name="Martin F."/>
            <person name="Rosso M.-N."/>
            <person name="Henrissat B."/>
            <person name="Hibbett D."/>
            <person name="Martinez A.T."/>
            <person name="Grigoriev I.V."/>
        </authorList>
    </citation>
    <scope>NUCLEOTIDE SEQUENCE</scope>
    <source>
        <strain evidence="3">CIRM-BRFM 674</strain>
    </source>
</reference>
<dbReference type="OrthoDB" id="408373at2759"/>
<dbReference type="InterPro" id="IPR050228">
    <property type="entry name" value="Carboxylesterase_BioH"/>
</dbReference>
<dbReference type="AlphaFoldDB" id="A0A9P6D1T3"/>
<accession>A0A9P6D1T3</accession>
<comment type="caution">
    <text evidence="3">The sequence shown here is derived from an EMBL/GenBank/DDBJ whole genome shotgun (WGS) entry which is preliminary data.</text>
</comment>
<protein>
    <submittedName>
        <fullName evidence="3">Alpha/beta-hydrolase</fullName>
    </submittedName>
</protein>
<dbReference type="EMBL" id="MU155189">
    <property type="protein sequence ID" value="KAF9480729.1"/>
    <property type="molecule type" value="Genomic_DNA"/>
</dbReference>
<organism evidence="3 4">
    <name type="scientific">Pholiota conissans</name>
    <dbReference type="NCBI Taxonomy" id="109636"/>
    <lineage>
        <taxon>Eukaryota</taxon>
        <taxon>Fungi</taxon>
        <taxon>Dikarya</taxon>
        <taxon>Basidiomycota</taxon>
        <taxon>Agaricomycotina</taxon>
        <taxon>Agaricomycetes</taxon>
        <taxon>Agaricomycetidae</taxon>
        <taxon>Agaricales</taxon>
        <taxon>Agaricineae</taxon>
        <taxon>Strophariaceae</taxon>
        <taxon>Pholiota</taxon>
    </lineage>
</organism>
<feature type="chain" id="PRO_5040367183" evidence="1">
    <location>
        <begin position="30"/>
        <end position="305"/>
    </location>
</feature>
<evidence type="ECO:0000313" key="3">
    <source>
        <dbReference type="EMBL" id="KAF9480729.1"/>
    </source>
</evidence>
<dbReference type="PANTHER" id="PTHR43194:SF2">
    <property type="entry name" value="PEROXISOMAL MEMBRANE PROTEIN LPX1"/>
    <property type="match status" value="1"/>
</dbReference>
<dbReference type="PANTHER" id="PTHR43194">
    <property type="entry name" value="HYDROLASE ALPHA/BETA FOLD FAMILY"/>
    <property type="match status" value="1"/>
</dbReference>
<dbReference type="InterPro" id="IPR000073">
    <property type="entry name" value="AB_hydrolase_1"/>
</dbReference>
<keyword evidence="1" id="KW-0732">Signal</keyword>
<proteinExistence type="predicted"/>
<dbReference type="Proteomes" id="UP000807469">
    <property type="component" value="Unassembled WGS sequence"/>
</dbReference>
<dbReference type="SUPFAM" id="SSF53474">
    <property type="entry name" value="alpha/beta-Hydrolases"/>
    <property type="match status" value="1"/>
</dbReference>
<evidence type="ECO:0000259" key="2">
    <source>
        <dbReference type="Pfam" id="PF12697"/>
    </source>
</evidence>
<feature type="signal peptide" evidence="1">
    <location>
        <begin position="1"/>
        <end position="29"/>
    </location>
</feature>
<dbReference type="InterPro" id="IPR029058">
    <property type="entry name" value="AB_hydrolase_fold"/>
</dbReference>
<dbReference type="Pfam" id="PF12697">
    <property type="entry name" value="Abhydrolase_6"/>
    <property type="match status" value="1"/>
</dbReference>
<sequence>MYFQVLFFVTTTLLSALLSTAVVITSSDGTDIFATAAGNPHNPSLVFVHGFALSGIVFDNLFHNKYLLAHFYLVAYDLRGHGRSGKPDSADAYTSQLFADDFDAVRTTFKLNSSILIGWSYGASVASDIFTYLEPGVISGFVSAAGIPYLGLTDANTPLSLTYVPGMLSTDDVTLSVSSKLAFVESCFANPDEVPIEVMWSWLGATNIQFPAISNLLLARTQDVTQLYAAGAAGLPLLIIYGTADAVLQDASIASQVQPHFTNAQIQTIQGAGHALFYDKEAAFVNALFQFATSIGDPFPSRRRV</sequence>
<name>A0A9P6D1T3_9AGAR</name>
<gene>
    <name evidence="3" type="ORF">BDN70DRAFT_856297</name>
</gene>
<dbReference type="Gene3D" id="3.40.50.1820">
    <property type="entry name" value="alpha/beta hydrolase"/>
    <property type="match status" value="1"/>
</dbReference>
<evidence type="ECO:0000313" key="4">
    <source>
        <dbReference type="Proteomes" id="UP000807469"/>
    </source>
</evidence>
<feature type="domain" description="AB hydrolase-1" evidence="2">
    <location>
        <begin position="45"/>
        <end position="286"/>
    </location>
</feature>
<evidence type="ECO:0000256" key="1">
    <source>
        <dbReference type="SAM" id="SignalP"/>
    </source>
</evidence>
<keyword evidence="4" id="KW-1185">Reference proteome</keyword>